<keyword evidence="2" id="KW-0812">Transmembrane</keyword>
<feature type="region of interest" description="Disordered" evidence="1">
    <location>
        <begin position="224"/>
        <end position="321"/>
    </location>
</feature>
<feature type="compositionally biased region" description="Low complexity" evidence="1">
    <location>
        <begin position="497"/>
        <end position="517"/>
    </location>
</feature>
<keyword evidence="2" id="KW-1133">Transmembrane helix</keyword>
<evidence type="ECO:0000256" key="1">
    <source>
        <dbReference type="SAM" id="MobiDB-lite"/>
    </source>
</evidence>
<dbReference type="InterPro" id="IPR007331">
    <property type="entry name" value="Htaa"/>
</dbReference>
<feature type="compositionally biased region" description="Gly residues" evidence="1">
    <location>
        <begin position="237"/>
        <end position="309"/>
    </location>
</feature>
<feature type="domain" description="Htaa" evidence="3">
    <location>
        <begin position="65"/>
        <end position="230"/>
    </location>
</feature>
<gene>
    <name evidence="4" type="ORF">DQ392_06915</name>
</gene>
<dbReference type="EMBL" id="QOIM01000025">
    <property type="protein sequence ID" value="RCG22220.1"/>
    <property type="molecule type" value="Genomic_DNA"/>
</dbReference>
<reference evidence="4 5" key="1">
    <citation type="submission" date="2018-06" db="EMBL/GenBank/DDBJ databases">
        <title>Streptomyces reniochalinae sp. nov. and Streptomyces diacarnus sp. nov. from marine sponges.</title>
        <authorList>
            <person name="Li L."/>
        </authorList>
    </citation>
    <scope>NUCLEOTIDE SEQUENCE [LARGE SCALE GENOMIC DNA]</scope>
    <source>
        <strain evidence="4 5">LHW50302</strain>
    </source>
</reference>
<dbReference type="Proteomes" id="UP000253507">
    <property type="component" value="Unassembled WGS sequence"/>
</dbReference>
<evidence type="ECO:0000256" key="2">
    <source>
        <dbReference type="SAM" id="Phobius"/>
    </source>
</evidence>
<protein>
    <recommendedName>
        <fullName evidence="3">Htaa domain-containing protein</fullName>
    </recommendedName>
</protein>
<dbReference type="AlphaFoldDB" id="A0A367EYH0"/>
<feature type="transmembrane region" description="Helical" evidence="2">
    <location>
        <begin position="540"/>
        <end position="561"/>
    </location>
</feature>
<dbReference type="RefSeq" id="WP_114014613.1">
    <property type="nucleotide sequence ID" value="NZ_QOIM01000025.1"/>
</dbReference>
<dbReference type="PROSITE" id="PS51318">
    <property type="entry name" value="TAT"/>
    <property type="match status" value="1"/>
</dbReference>
<feature type="region of interest" description="Disordered" evidence="1">
    <location>
        <begin position="492"/>
        <end position="525"/>
    </location>
</feature>
<keyword evidence="2" id="KW-0472">Membrane</keyword>
<name>A0A367EYH0_9ACTN</name>
<organism evidence="4 5">
    <name type="scientific">Streptomyces reniochalinae</name>
    <dbReference type="NCBI Taxonomy" id="2250578"/>
    <lineage>
        <taxon>Bacteria</taxon>
        <taxon>Bacillati</taxon>
        <taxon>Actinomycetota</taxon>
        <taxon>Actinomycetes</taxon>
        <taxon>Kitasatosporales</taxon>
        <taxon>Streptomycetaceae</taxon>
        <taxon>Streptomyces</taxon>
    </lineage>
</organism>
<sequence length="577" mass="55282">MTDNARTDTAGYPRRLRTRGGALALAAATATVLGVTAWALPALAAQAPARAGVPAAATASVPLKDGALDWGIKKSFRDYLTGPIANGKITVADGARTNADGTFRLTDGSGTYDVDSHAVTSAFHGSIHLYGHHGALDITLSGFSMETKGESGTLTADVANGTGEDGGGKPEKVHKDVTLADLDLSGIEPGSGEDGALTYSGVPATLTEGGSKAFEGYYPQGEKLDPVSLSVTPDSAGTGGSSGTGGSASGTGSASGSGGSTNGGAHSGGASAGGAATGSGGPGSTAGGAPGAGGAGGDGGSGSDSGGGASEQPASGTLVDGNLDWGVKASFRSYVTGPIAHGKVETTDGAEPTSGGYRFTQGGGDFENGSLNATFKGGVRFLGHKEGGAYSLDLTFSHLGVQAEGTKGSLVADVRSKDRTSGKVSTDKDVTVATLKLDSGALTAHKDVVTVKKAPATLTKAGAGAFGGFYEAGDALDPVTLAASLDENASLPGAGSGADSGSAGASGGAEAATTGGAESVGGTGSGADGSLASTGARLPASGVAGAAGVLAALGGGAVWAARRRTGARPAPAVRTES</sequence>
<evidence type="ECO:0000313" key="4">
    <source>
        <dbReference type="EMBL" id="RCG22220.1"/>
    </source>
</evidence>
<evidence type="ECO:0000259" key="3">
    <source>
        <dbReference type="Pfam" id="PF04213"/>
    </source>
</evidence>
<feature type="region of interest" description="Disordered" evidence="1">
    <location>
        <begin position="153"/>
        <end position="172"/>
    </location>
</feature>
<accession>A0A367EYH0</accession>
<keyword evidence="5" id="KW-1185">Reference proteome</keyword>
<evidence type="ECO:0000313" key="5">
    <source>
        <dbReference type="Proteomes" id="UP000253507"/>
    </source>
</evidence>
<proteinExistence type="predicted"/>
<dbReference type="OrthoDB" id="7210788at2"/>
<feature type="domain" description="Htaa" evidence="3">
    <location>
        <begin position="320"/>
        <end position="481"/>
    </location>
</feature>
<dbReference type="InterPro" id="IPR006311">
    <property type="entry name" value="TAT_signal"/>
</dbReference>
<comment type="caution">
    <text evidence="4">The sequence shown here is derived from an EMBL/GenBank/DDBJ whole genome shotgun (WGS) entry which is preliminary data.</text>
</comment>
<dbReference type="Pfam" id="PF04213">
    <property type="entry name" value="HtaA"/>
    <property type="match status" value="2"/>
</dbReference>